<sequence length="92" mass="10582">MTEHTRKTARQGDKERQIVVSVRFPEPLLQKVNAYADVVDASANAVIREAVEEHIRTQVRTSEFQRKSKEYLRRAQEQIAVLEDEDTTALVS</sequence>
<keyword evidence="2" id="KW-1185">Reference proteome</keyword>
<dbReference type="EMBL" id="JBIVPC010000005">
    <property type="protein sequence ID" value="MFJ6036765.1"/>
    <property type="molecule type" value="Genomic_DNA"/>
</dbReference>
<accession>A0ABW8H9K1</accession>
<reference evidence="1 2" key="1">
    <citation type="submission" date="2024-10" db="EMBL/GenBank/DDBJ databases">
        <title>The Natural Products Discovery Center: Release of the First 8490 Sequenced Strains for Exploring Actinobacteria Biosynthetic Diversity.</title>
        <authorList>
            <person name="Kalkreuter E."/>
            <person name="Kautsar S.A."/>
            <person name="Yang D."/>
            <person name="Bader C.D."/>
            <person name="Teijaro C.N."/>
            <person name="Fluegel L."/>
            <person name="Davis C.M."/>
            <person name="Simpson J.R."/>
            <person name="Lauterbach L."/>
            <person name="Steele A.D."/>
            <person name="Gui C."/>
            <person name="Meng S."/>
            <person name="Li G."/>
            <person name="Viehrig K."/>
            <person name="Ye F."/>
            <person name="Su P."/>
            <person name="Kiefer A.F."/>
            <person name="Nichols A."/>
            <person name="Cepeda A.J."/>
            <person name="Yan W."/>
            <person name="Fan B."/>
            <person name="Jiang Y."/>
            <person name="Adhikari A."/>
            <person name="Zheng C.-J."/>
            <person name="Schuster L."/>
            <person name="Cowan T.M."/>
            <person name="Smanski M.J."/>
            <person name="Chevrette M.G."/>
            <person name="De Carvalho L.P.S."/>
            <person name="Shen B."/>
        </authorList>
    </citation>
    <scope>NUCLEOTIDE SEQUENCE [LARGE SCALE GENOMIC DNA]</scope>
    <source>
        <strain evidence="1 2">NPDC093086</strain>
    </source>
</reference>
<evidence type="ECO:0000313" key="1">
    <source>
        <dbReference type="EMBL" id="MFJ6036765.1"/>
    </source>
</evidence>
<evidence type="ECO:0008006" key="3">
    <source>
        <dbReference type="Google" id="ProtNLM"/>
    </source>
</evidence>
<gene>
    <name evidence="1" type="ORF">ACIQFM_10930</name>
</gene>
<dbReference type="RefSeq" id="WP_030401524.1">
    <property type="nucleotide sequence ID" value="NZ_BBOK01000003.1"/>
</dbReference>
<comment type="caution">
    <text evidence="1">The sequence shown here is derived from an EMBL/GenBank/DDBJ whole genome shotgun (WGS) entry which is preliminary data.</text>
</comment>
<dbReference type="InterPro" id="IPR010985">
    <property type="entry name" value="Ribbon_hlx_hlx"/>
</dbReference>
<dbReference type="SUPFAM" id="SSF47598">
    <property type="entry name" value="Ribbon-helix-helix"/>
    <property type="match status" value="1"/>
</dbReference>
<proteinExistence type="predicted"/>
<evidence type="ECO:0000313" key="2">
    <source>
        <dbReference type="Proteomes" id="UP001617907"/>
    </source>
</evidence>
<protein>
    <recommendedName>
        <fullName evidence="3">CopG family transcriptional regulator</fullName>
    </recommendedName>
</protein>
<name>A0ABW8H9K1_9ACTN</name>
<dbReference type="Proteomes" id="UP001617907">
    <property type="component" value="Unassembled WGS sequence"/>
</dbReference>
<dbReference type="GeneID" id="95505820"/>
<organism evidence="1 2">
    <name type="scientific">Streptomyces ardesiacus</name>
    <dbReference type="NCBI Taxonomy" id="285564"/>
    <lineage>
        <taxon>Bacteria</taxon>
        <taxon>Bacillati</taxon>
        <taxon>Actinomycetota</taxon>
        <taxon>Actinomycetes</taxon>
        <taxon>Kitasatosporales</taxon>
        <taxon>Streptomycetaceae</taxon>
        <taxon>Streptomyces</taxon>
    </lineage>
</organism>